<name>A0A161LN29_9ACTN</name>
<dbReference type="GO" id="GO:0030313">
    <property type="term" value="C:cell envelope"/>
    <property type="evidence" value="ECO:0007669"/>
    <property type="project" value="UniProtKB-SubCell"/>
</dbReference>
<dbReference type="Proteomes" id="UP000077701">
    <property type="component" value="Unassembled WGS sequence"/>
</dbReference>
<gene>
    <name evidence="7" type="ORF">PS9374_06383</name>
</gene>
<sequence>MTATIDTATTDTAAPARPRGETPVRGGTVTWACAPGFPPSIIFPFTPPERFGTRNLLEFQILMYRPLYFFGTHGTPEVDYDLSIGEPPEWSEDGRTVTVTIKPWKWSNGETVCADNVLFWVNMMAVKGERYGEYVPGYFPDNLVSYGKLAEDRVYFTFDKAYSKRWVLMNQLSTITPMPRAWDRTADGPANASEDLADVEAVYDFLMAENGGVLEEDNSDRVHWADSPVWSVVSGPWRLKSYTMDGVVTFVPNEHYSGPNKPHLDEFRQIPFMSDGEEYERLLAGPDGPDGVQVGYLPLSFSTEPTDDPTKGGPNPLAENYTLVPQAAFCIRYIPLNYNNPTVAGKMLAQTYIRQAMQHALDQDRAAREIYHGYAYRQDGPVPCHPASDLVSPALRGAPVLPFDPERARALLAANGWDTSVFPAVCTGPGEGPGQAGAGIPAGTKLSFSLRYAEGRPALTRLMEQFRDDAARAGIELRLQEVYGSVLVAEDAPCVPGPDSPCLWELSTWGGGWVYHFPSGEILFKTDAGGNFGHYTDPKADELIAKSVTTDDLGALYDYQDYIAEQVPVIFIPNFSLRLFEVANDLRGFEPINPFGMIAPENWYYVESGE</sequence>
<evidence type="ECO:0000256" key="2">
    <source>
        <dbReference type="ARBA" id="ARBA00005695"/>
    </source>
</evidence>
<feature type="compositionally biased region" description="Low complexity" evidence="5">
    <location>
        <begin position="1"/>
        <end position="17"/>
    </location>
</feature>
<keyword evidence="8" id="KW-1185">Reference proteome</keyword>
<evidence type="ECO:0000313" key="7">
    <source>
        <dbReference type="EMBL" id="GAT70697.1"/>
    </source>
</evidence>
<evidence type="ECO:0000259" key="6">
    <source>
        <dbReference type="Pfam" id="PF00496"/>
    </source>
</evidence>
<comment type="caution">
    <text evidence="7">The sequence shown here is derived from an EMBL/GenBank/DDBJ whole genome shotgun (WGS) entry which is preliminary data.</text>
</comment>
<keyword evidence="3" id="KW-0813">Transport</keyword>
<protein>
    <submittedName>
        <fullName evidence="7">ABC transporter substrate-binding protein</fullName>
    </submittedName>
</protein>
<dbReference type="SUPFAM" id="SSF53850">
    <property type="entry name" value="Periplasmic binding protein-like II"/>
    <property type="match status" value="1"/>
</dbReference>
<evidence type="ECO:0000313" key="8">
    <source>
        <dbReference type="Proteomes" id="UP000077701"/>
    </source>
</evidence>
<feature type="region of interest" description="Disordered" evidence="5">
    <location>
        <begin position="1"/>
        <end position="25"/>
    </location>
</feature>
<feature type="domain" description="Solute-binding protein family 5" evidence="6">
    <location>
        <begin position="88"/>
        <end position="484"/>
    </location>
</feature>
<evidence type="ECO:0000256" key="4">
    <source>
        <dbReference type="ARBA" id="ARBA00022729"/>
    </source>
</evidence>
<comment type="subcellular location">
    <subcellularLocation>
        <location evidence="1">Cell envelope</location>
    </subcellularLocation>
</comment>
<dbReference type="PANTHER" id="PTHR30290:SF10">
    <property type="entry name" value="PERIPLASMIC OLIGOPEPTIDE-BINDING PROTEIN-RELATED"/>
    <property type="match status" value="1"/>
</dbReference>
<reference evidence="7 8" key="1">
    <citation type="journal article" date="2016" name="Genome Announc.">
        <title>Draft Genome Sequence of Planomonospora sphaerica JCM9374, a Rare Actinomycete.</title>
        <authorList>
            <person name="Dohra H."/>
            <person name="Suzuki T."/>
            <person name="Inoue Y."/>
            <person name="Kodani S."/>
        </authorList>
    </citation>
    <scope>NUCLEOTIDE SEQUENCE [LARGE SCALE GENOMIC DNA]</scope>
    <source>
        <strain evidence="7 8">JCM 9374</strain>
    </source>
</reference>
<proteinExistence type="inferred from homology"/>
<evidence type="ECO:0000256" key="3">
    <source>
        <dbReference type="ARBA" id="ARBA00022448"/>
    </source>
</evidence>
<dbReference type="GO" id="GO:0015833">
    <property type="term" value="P:peptide transport"/>
    <property type="evidence" value="ECO:0007669"/>
    <property type="project" value="TreeGrafter"/>
</dbReference>
<dbReference type="Pfam" id="PF00496">
    <property type="entry name" value="SBP_bac_5"/>
    <property type="match status" value="1"/>
</dbReference>
<dbReference type="Gene3D" id="3.40.190.10">
    <property type="entry name" value="Periplasmic binding protein-like II"/>
    <property type="match status" value="1"/>
</dbReference>
<comment type="similarity">
    <text evidence="2">Belongs to the bacterial solute-binding protein 5 family.</text>
</comment>
<accession>A0A161LN29</accession>
<dbReference type="OrthoDB" id="7888869at2"/>
<dbReference type="AlphaFoldDB" id="A0A161LN29"/>
<dbReference type="PANTHER" id="PTHR30290">
    <property type="entry name" value="PERIPLASMIC BINDING COMPONENT OF ABC TRANSPORTER"/>
    <property type="match status" value="1"/>
</dbReference>
<dbReference type="EMBL" id="BDCX01000018">
    <property type="protein sequence ID" value="GAT70697.1"/>
    <property type="molecule type" value="Genomic_DNA"/>
</dbReference>
<dbReference type="RefSeq" id="WP_068903164.1">
    <property type="nucleotide sequence ID" value="NZ_BDCX01000018.1"/>
</dbReference>
<dbReference type="InterPro" id="IPR000914">
    <property type="entry name" value="SBP_5_dom"/>
</dbReference>
<evidence type="ECO:0000256" key="1">
    <source>
        <dbReference type="ARBA" id="ARBA00004196"/>
    </source>
</evidence>
<dbReference type="Gene3D" id="3.10.105.10">
    <property type="entry name" value="Dipeptide-binding Protein, Domain 3"/>
    <property type="match status" value="1"/>
</dbReference>
<dbReference type="STRING" id="161355.PS9374_06383"/>
<organism evidence="7 8">
    <name type="scientific">Planomonospora sphaerica</name>
    <dbReference type="NCBI Taxonomy" id="161355"/>
    <lineage>
        <taxon>Bacteria</taxon>
        <taxon>Bacillati</taxon>
        <taxon>Actinomycetota</taxon>
        <taxon>Actinomycetes</taxon>
        <taxon>Streptosporangiales</taxon>
        <taxon>Streptosporangiaceae</taxon>
        <taxon>Planomonospora</taxon>
    </lineage>
</organism>
<dbReference type="InterPro" id="IPR039424">
    <property type="entry name" value="SBP_5"/>
</dbReference>
<keyword evidence="4" id="KW-0732">Signal</keyword>
<reference evidence="8" key="2">
    <citation type="submission" date="2016-04" db="EMBL/GenBank/DDBJ databases">
        <title>Planomonospora sphaerica JCM9374 whole genome shotgun sequence.</title>
        <authorList>
            <person name="Suzuki T."/>
            <person name="Dohra H."/>
            <person name="Kodani S."/>
        </authorList>
    </citation>
    <scope>NUCLEOTIDE SEQUENCE [LARGE SCALE GENOMIC DNA]</scope>
    <source>
        <strain evidence="8">JCM 9374</strain>
    </source>
</reference>
<evidence type="ECO:0000256" key="5">
    <source>
        <dbReference type="SAM" id="MobiDB-lite"/>
    </source>
</evidence>
<dbReference type="GO" id="GO:1904680">
    <property type="term" value="F:peptide transmembrane transporter activity"/>
    <property type="evidence" value="ECO:0007669"/>
    <property type="project" value="TreeGrafter"/>
</dbReference>